<reference evidence="2" key="1">
    <citation type="submission" date="2020-10" db="EMBL/GenBank/DDBJ databases">
        <authorList>
            <person name="Han B."/>
            <person name="Lu T."/>
            <person name="Zhao Q."/>
            <person name="Huang X."/>
            <person name="Zhao Y."/>
        </authorList>
    </citation>
    <scope>NUCLEOTIDE SEQUENCE</scope>
</reference>
<dbReference type="AlphaFoldDB" id="A0A811MLA0"/>
<dbReference type="Proteomes" id="UP000604825">
    <property type="component" value="Unassembled WGS sequence"/>
</dbReference>
<protein>
    <submittedName>
        <fullName evidence="2">Uncharacterized protein</fullName>
    </submittedName>
</protein>
<evidence type="ECO:0000256" key="1">
    <source>
        <dbReference type="SAM" id="MobiDB-lite"/>
    </source>
</evidence>
<comment type="caution">
    <text evidence="2">The sequence shown here is derived from an EMBL/GenBank/DDBJ whole genome shotgun (WGS) entry which is preliminary data.</text>
</comment>
<proteinExistence type="predicted"/>
<name>A0A811MLA0_9POAL</name>
<gene>
    <name evidence="2" type="ORF">NCGR_LOCUS5368</name>
</gene>
<organism evidence="2 3">
    <name type="scientific">Miscanthus lutarioriparius</name>
    <dbReference type="NCBI Taxonomy" id="422564"/>
    <lineage>
        <taxon>Eukaryota</taxon>
        <taxon>Viridiplantae</taxon>
        <taxon>Streptophyta</taxon>
        <taxon>Embryophyta</taxon>
        <taxon>Tracheophyta</taxon>
        <taxon>Spermatophyta</taxon>
        <taxon>Magnoliopsida</taxon>
        <taxon>Liliopsida</taxon>
        <taxon>Poales</taxon>
        <taxon>Poaceae</taxon>
        <taxon>PACMAD clade</taxon>
        <taxon>Panicoideae</taxon>
        <taxon>Andropogonodae</taxon>
        <taxon>Andropogoneae</taxon>
        <taxon>Saccharinae</taxon>
        <taxon>Miscanthus</taxon>
    </lineage>
</organism>
<feature type="compositionally biased region" description="Basic residues" evidence="1">
    <location>
        <begin position="40"/>
        <end position="51"/>
    </location>
</feature>
<evidence type="ECO:0000313" key="2">
    <source>
        <dbReference type="EMBL" id="CAD6209096.1"/>
    </source>
</evidence>
<keyword evidence="3" id="KW-1185">Reference proteome</keyword>
<accession>A0A811MLA0</accession>
<sequence length="82" mass="9654">MERRNTEGASGKPPWRRRSFFHLIRDELGEGALPLHSRRKWSRGRRRRLQHPRFPQQRALRAAPPEELGEGNLALPLRGLRI</sequence>
<dbReference type="EMBL" id="CAJGYO010000002">
    <property type="protein sequence ID" value="CAD6209096.1"/>
    <property type="molecule type" value="Genomic_DNA"/>
</dbReference>
<evidence type="ECO:0000313" key="3">
    <source>
        <dbReference type="Proteomes" id="UP000604825"/>
    </source>
</evidence>
<feature type="region of interest" description="Disordered" evidence="1">
    <location>
        <begin position="40"/>
        <end position="67"/>
    </location>
</feature>